<protein>
    <submittedName>
        <fullName evidence="2">(African queen) hypothetical protein</fullName>
    </submittedName>
</protein>
<keyword evidence="3" id="KW-1185">Reference proteome</keyword>
<comment type="caution">
    <text evidence="2">The sequence shown here is derived from an EMBL/GenBank/DDBJ whole genome shotgun (WGS) entry which is preliminary data.</text>
</comment>
<dbReference type="Proteomes" id="UP000789524">
    <property type="component" value="Unassembled WGS sequence"/>
</dbReference>
<feature type="region of interest" description="Disordered" evidence="1">
    <location>
        <begin position="55"/>
        <end position="84"/>
    </location>
</feature>
<reference evidence="2" key="1">
    <citation type="submission" date="2021-09" db="EMBL/GenBank/DDBJ databases">
        <authorList>
            <person name="Martin H S."/>
        </authorList>
    </citation>
    <scope>NUCLEOTIDE SEQUENCE</scope>
</reference>
<gene>
    <name evidence="2" type="ORF">DCHRY22_LOCUS424</name>
</gene>
<accession>A0A8J2MEJ1</accession>
<dbReference type="AlphaFoldDB" id="A0A8J2MEJ1"/>
<feature type="region of interest" description="Disordered" evidence="1">
    <location>
        <begin position="1"/>
        <end position="37"/>
    </location>
</feature>
<evidence type="ECO:0000313" key="3">
    <source>
        <dbReference type="Proteomes" id="UP000789524"/>
    </source>
</evidence>
<organism evidence="2 3">
    <name type="scientific">Danaus chrysippus</name>
    <name type="common">African queen</name>
    <dbReference type="NCBI Taxonomy" id="151541"/>
    <lineage>
        <taxon>Eukaryota</taxon>
        <taxon>Metazoa</taxon>
        <taxon>Ecdysozoa</taxon>
        <taxon>Arthropoda</taxon>
        <taxon>Hexapoda</taxon>
        <taxon>Insecta</taxon>
        <taxon>Pterygota</taxon>
        <taxon>Neoptera</taxon>
        <taxon>Endopterygota</taxon>
        <taxon>Lepidoptera</taxon>
        <taxon>Glossata</taxon>
        <taxon>Ditrysia</taxon>
        <taxon>Papilionoidea</taxon>
        <taxon>Nymphalidae</taxon>
        <taxon>Danainae</taxon>
        <taxon>Danaini</taxon>
        <taxon>Danaina</taxon>
        <taxon>Danaus</taxon>
        <taxon>Anosia</taxon>
    </lineage>
</organism>
<evidence type="ECO:0000313" key="2">
    <source>
        <dbReference type="EMBL" id="CAG9558239.1"/>
    </source>
</evidence>
<dbReference type="OrthoDB" id="7437294at2759"/>
<name>A0A8J2MEJ1_9NEOP</name>
<sequence length="113" mass="12081">MAAVAGLYGLGDEQRGRHRRGQTNAERSESRDDNTEALLKSPNFIRISCTDGVRKRGMSGRCVEGENAAHKRRARGTRHAGSGPIRGAVVGRRCRYACGRALAGRGGCDAARG</sequence>
<dbReference type="EMBL" id="CAKASE010000043">
    <property type="protein sequence ID" value="CAG9558239.1"/>
    <property type="molecule type" value="Genomic_DNA"/>
</dbReference>
<evidence type="ECO:0000256" key="1">
    <source>
        <dbReference type="SAM" id="MobiDB-lite"/>
    </source>
</evidence>
<proteinExistence type="predicted"/>